<dbReference type="Proteomes" id="UP000256964">
    <property type="component" value="Unassembled WGS sequence"/>
</dbReference>
<proteinExistence type="predicted"/>
<feature type="domain" description="BTB" evidence="2">
    <location>
        <begin position="66"/>
        <end position="129"/>
    </location>
</feature>
<dbReference type="STRING" id="139420.A0A371CNE5"/>
<dbReference type="PROSITE" id="PS50097">
    <property type="entry name" value="BTB"/>
    <property type="match status" value="1"/>
</dbReference>
<evidence type="ECO:0000256" key="1">
    <source>
        <dbReference type="SAM" id="MobiDB-lite"/>
    </source>
</evidence>
<evidence type="ECO:0000313" key="3">
    <source>
        <dbReference type="EMBL" id="RDX41820.1"/>
    </source>
</evidence>
<evidence type="ECO:0000313" key="4">
    <source>
        <dbReference type="Proteomes" id="UP000256964"/>
    </source>
</evidence>
<dbReference type="EMBL" id="KZ857500">
    <property type="protein sequence ID" value="RDX41820.1"/>
    <property type="molecule type" value="Genomic_DNA"/>
</dbReference>
<sequence length="384" mass="42924">MEHSWNNDLDGGSVTDSEKIDDIDDIDTLESFSVVSTSSTDVQREDAVERNGTAIQKDGELWLDDGTVVIVANGAVAYRVYKGTLGSVSPVFRDLMADPNLKDSELMDGVPVVRVDDAPENLRHFLNFLAQPRFDTIHPMSTFPLSYASLAAVGRIGRKYQVESAVHAVTSRLLRFFAPPPTLWVDSTRSWYDRWQWWKEQNALEIQVDDAIDAVNLIRLLDEPAALPFALYLCSLCDPVQLRDGIVQEDGSIARLSDEDFGRCVRGSLFIAQASHGILQYAIGSMKQGRCQRLRVCTPVLVDYMSRAHAAGMVAESYPLSDVFVRLNFRNPEPDAYALYSGQLCSWCKEELCSWSVTAARDIFLKLSRMFDVESDTLVGRSAF</sequence>
<organism evidence="3 4">
    <name type="scientific">Lentinus brumalis</name>
    <dbReference type="NCBI Taxonomy" id="2498619"/>
    <lineage>
        <taxon>Eukaryota</taxon>
        <taxon>Fungi</taxon>
        <taxon>Dikarya</taxon>
        <taxon>Basidiomycota</taxon>
        <taxon>Agaricomycotina</taxon>
        <taxon>Agaricomycetes</taxon>
        <taxon>Polyporales</taxon>
        <taxon>Polyporaceae</taxon>
        <taxon>Lentinus</taxon>
    </lineage>
</organism>
<reference evidence="3 4" key="1">
    <citation type="journal article" date="2018" name="Biotechnol. Biofuels">
        <title>Integrative visual omics of the white-rot fungus Polyporus brumalis exposes the biotechnological potential of its oxidative enzymes for delignifying raw plant biomass.</title>
        <authorList>
            <person name="Miyauchi S."/>
            <person name="Rancon A."/>
            <person name="Drula E."/>
            <person name="Hage H."/>
            <person name="Chaduli D."/>
            <person name="Favel A."/>
            <person name="Grisel S."/>
            <person name="Henrissat B."/>
            <person name="Herpoel-Gimbert I."/>
            <person name="Ruiz-Duenas F.J."/>
            <person name="Chevret D."/>
            <person name="Hainaut M."/>
            <person name="Lin J."/>
            <person name="Wang M."/>
            <person name="Pangilinan J."/>
            <person name="Lipzen A."/>
            <person name="Lesage-Meessen L."/>
            <person name="Navarro D."/>
            <person name="Riley R."/>
            <person name="Grigoriev I.V."/>
            <person name="Zhou S."/>
            <person name="Raouche S."/>
            <person name="Rosso M.N."/>
        </authorList>
    </citation>
    <scope>NUCLEOTIDE SEQUENCE [LARGE SCALE GENOMIC DNA]</scope>
    <source>
        <strain evidence="3 4">BRFM 1820</strain>
    </source>
</reference>
<accession>A0A371CNE5</accession>
<protein>
    <recommendedName>
        <fullName evidence="2">BTB domain-containing protein</fullName>
    </recommendedName>
</protein>
<name>A0A371CNE5_9APHY</name>
<evidence type="ECO:0000259" key="2">
    <source>
        <dbReference type="PROSITE" id="PS50097"/>
    </source>
</evidence>
<dbReference type="InterPro" id="IPR000210">
    <property type="entry name" value="BTB/POZ_dom"/>
</dbReference>
<dbReference type="AlphaFoldDB" id="A0A371CNE5"/>
<keyword evidence="4" id="KW-1185">Reference proteome</keyword>
<feature type="region of interest" description="Disordered" evidence="1">
    <location>
        <begin position="1"/>
        <end position="20"/>
    </location>
</feature>
<gene>
    <name evidence="3" type="ORF">OH76DRAFT_177942</name>
</gene>
<dbReference type="OrthoDB" id="2757430at2759"/>